<accession>A0AAN8FW32</accession>
<dbReference type="EMBL" id="WIXE01003062">
    <property type="protein sequence ID" value="KAK5984279.1"/>
    <property type="molecule type" value="Genomic_DNA"/>
</dbReference>
<reference evidence="4 5" key="1">
    <citation type="submission" date="2019-10" db="EMBL/GenBank/DDBJ databases">
        <title>Assembly and Annotation for the nematode Trichostrongylus colubriformis.</title>
        <authorList>
            <person name="Martin J."/>
        </authorList>
    </citation>
    <scope>NUCLEOTIDE SEQUENCE [LARGE SCALE GENOMIC DNA]</scope>
    <source>
        <strain evidence="4">G859</strain>
        <tissue evidence="4">Whole worm</tissue>
    </source>
</reference>
<feature type="domain" description="C-type lectin" evidence="3">
    <location>
        <begin position="20"/>
        <end position="140"/>
    </location>
</feature>
<dbReference type="InterPro" id="IPR001304">
    <property type="entry name" value="C-type_lectin-like"/>
</dbReference>
<dbReference type="PANTHER" id="PTHR22803">
    <property type="entry name" value="MANNOSE, PHOSPHOLIPASE, LECTIN RECEPTOR RELATED"/>
    <property type="match status" value="1"/>
</dbReference>
<dbReference type="InterPro" id="IPR016186">
    <property type="entry name" value="C-type_lectin-like/link_sf"/>
</dbReference>
<dbReference type="Proteomes" id="UP001331761">
    <property type="component" value="Unassembled WGS sequence"/>
</dbReference>
<dbReference type="PROSITE" id="PS00615">
    <property type="entry name" value="C_TYPE_LECTIN_1"/>
    <property type="match status" value="1"/>
</dbReference>
<keyword evidence="5" id="KW-1185">Reference proteome</keyword>
<dbReference type="CDD" id="cd00037">
    <property type="entry name" value="CLECT"/>
    <property type="match status" value="1"/>
</dbReference>
<dbReference type="InterPro" id="IPR016187">
    <property type="entry name" value="CTDL_fold"/>
</dbReference>
<name>A0AAN8FW32_TRICO</name>
<protein>
    <recommendedName>
        <fullName evidence="3">C-type lectin domain-containing protein</fullName>
    </recommendedName>
</protein>
<feature type="signal peptide" evidence="2">
    <location>
        <begin position="1"/>
        <end position="21"/>
    </location>
</feature>
<dbReference type="AlphaFoldDB" id="A0AAN8FW32"/>
<evidence type="ECO:0000313" key="5">
    <source>
        <dbReference type="Proteomes" id="UP001331761"/>
    </source>
</evidence>
<evidence type="ECO:0000256" key="2">
    <source>
        <dbReference type="SAM" id="SignalP"/>
    </source>
</evidence>
<dbReference type="SUPFAM" id="SSF56436">
    <property type="entry name" value="C-type lectin-like"/>
    <property type="match status" value="1"/>
</dbReference>
<gene>
    <name evidence="4" type="ORF">GCK32_014099</name>
</gene>
<evidence type="ECO:0000313" key="4">
    <source>
        <dbReference type="EMBL" id="KAK5984279.1"/>
    </source>
</evidence>
<dbReference type="Pfam" id="PF00059">
    <property type="entry name" value="Lectin_C"/>
    <property type="match status" value="1"/>
</dbReference>
<sequence>MLKTSLIFLAMVIISAPGSKGAGTYVAYRKRLTWDQARDFCMEHESHLPVIRSEEENNRVYEFAKKAFAHDNPHFFWIGLRRSGSSWKWVDDSVPTYTKWALNQPDNYRNNENCVHMFLKNADRHWNDHPCNFKSFFVCQNYA</sequence>
<dbReference type="Gene3D" id="3.10.100.10">
    <property type="entry name" value="Mannose-Binding Protein A, subunit A"/>
    <property type="match status" value="1"/>
</dbReference>
<evidence type="ECO:0000256" key="1">
    <source>
        <dbReference type="ARBA" id="ARBA00023157"/>
    </source>
</evidence>
<organism evidence="4 5">
    <name type="scientific">Trichostrongylus colubriformis</name>
    <name type="common">Black scour worm</name>
    <dbReference type="NCBI Taxonomy" id="6319"/>
    <lineage>
        <taxon>Eukaryota</taxon>
        <taxon>Metazoa</taxon>
        <taxon>Ecdysozoa</taxon>
        <taxon>Nematoda</taxon>
        <taxon>Chromadorea</taxon>
        <taxon>Rhabditida</taxon>
        <taxon>Rhabditina</taxon>
        <taxon>Rhabditomorpha</taxon>
        <taxon>Strongyloidea</taxon>
        <taxon>Trichostrongylidae</taxon>
        <taxon>Trichostrongylus</taxon>
    </lineage>
</organism>
<proteinExistence type="predicted"/>
<dbReference type="SMART" id="SM00034">
    <property type="entry name" value="CLECT"/>
    <property type="match status" value="1"/>
</dbReference>
<dbReference type="InterPro" id="IPR018378">
    <property type="entry name" value="C-type_lectin_CS"/>
</dbReference>
<comment type="caution">
    <text evidence="4">The sequence shown here is derived from an EMBL/GenBank/DDBJ whole genome shotgun (WGS) entry which is preliminary data.</text>
</comment>
<feature type="chain" id="PRO_5043041841" description="C-type lectin domain-containing protein" evidence="2">
    <location>
        <begin position="22"/>
        <end position="143"/>
    </location>
</feature>
<dbReference type="InterPro" id="IPR050111">
    <property type="entry name" value="C-type_lectin/snaclec_domain"/>
</dbReference>
<keyword evidence="1" id="KW-1015">Disulfide bond</keyword>
<keyword evidence="2" id="KW-0732">Signal</keyword>
<evidence type="ECO:0000259" key="3">
    <source>
        <dbReference type="PROSITE" id="PS50041"/>
    </source>
</evidence>
<dbReference type="PROSITE" id="PS50041">
    <property type="entry name" value="C_TYPE_LECTIN_2"/>
    <property type="match status" value="1"/>
</dbReference>